<dbReference type="InterPro" id="IPR013783">
    <property type="entry name" value="Ig-like_fold"/>
</dbReference>
<name>A0A1M5KC19_9FLAO</name>
<proteinExistence type="predicted"/>
<dbReference type="PANTHER" id="PTHR48098">
    <property type="entry name" value="ENTEROCHELIN ESTERASE-RELATED"/>
    <property type="match status" value="1"/>
</dbReference>
<dbReference type="STRING" id="421058.SAMN05421866_0643"/>
<dbReference type="InterPro" id="IPR014756">
    <property type="entry name" value="Ig_E-set"/>
</dbReference>
<dbReference type="SUPFAM" id="SSF53474">
    <property type="entry name" value="alpha/beta-Hydrolases"/>
    <property type="match status" value="1"/>
</dbReference>
<keyword evidence="1" id="KW-0732">Signal</keyword>
<dbReference type="RefSeq" id="WP_073060150.1">
    <property type="nucleotide sequence ID" value="NZ_FQWT01000001.1"/>
</dbReference>
<dbReference type="InterPro" id="IPR000801">
    <property type="entry name" value="Esterase-like"/>
</dbReference>
<dbReference type="Pfam" id="PF00756">
    <property type="entry name" value="Esterase"/>
    <property type="match status" value="1"/>
</dbReference>
<keyword evidence="3" id="KW-1185">Reference proteome</keyword>
<evidence type="ECO:0000256" key="1">
    <source>
        <dbReference type="SAM" id="SignalP"/>
    </source>
</evidence>
<dbReference type="eggNOG" id="COG2382">
    <property type="taxonomic scope" value="Bacteria"/>
</dbReference>
<dbReference type="InterPro" id="IPR050583">
    <property type="entry name" value="Mycobacterial_A85_antigen"/>
</dbReference>
<dbReference type="GO" id="GO:0016747">
    <property type="term" value="F:acyltransferase activity, transferring groups other than amino-acyl groups"/>
    <property type="evidence" value="ECO:0007669"/>
    <property type="project" value="TreeGrafter"/>
</dbReference>
<dbReference type="AlphaFoldDB" id="A0A1M5KC19"/>
<feature type="chain" id="PRO_5012296483" evidence="1">
    <location>
        <begin position="21"/>
        <end position="376"/>
    </location>
</feature>
<dbReference type="Proteomes" id="UP000184047">
    <property type="component" value="Unassembled WGS sequence"/>
</dbReference>
<dbReference type="Gene3D" id="3.40.50.1820">
    <property type="entry name" value="alpha/beta hydrolase"/>
    <property type="match status" value="1"/>
</dbReference>
<dbReference type="Gene3D" id="2.60.40.10">
    <property type="entry name" value="Immunoglobulins"/>
    <property type="match status" value="1"/>
</dbReference>
<protein>
    <submittedName>
        <fullName evidence="2">Enterochelin esterase</fullName>
    </submittedName>
</protein>
<dbReference type="PANTHER" id="PTHR48098:SF1">
    <property type="entry name" value="DIACYLGLYCEROL ACYLTRANSFERASE_MYCOLYLTRANSFERASE AG85A"/>
    <property type="match status" value="1"/>
</dbReference>
<dbReference type="SUPFAM" id="SSF81296">
    <property type="entry name" value="E set domains"/>
    <property type="match status" value="1"/>
</dbReference>
<evidence type="ECO:0000313" key="2">
    <source>
        <dbReference type="EMBL" id="SHG50241.1"/>
    </source>
</evidence>
<sequence length="376" mass="43205">MQYSKKISLVFVLFSSIVFSQDYKTSSTALPGKEFPRIDSEKKAEFRVYFPDAKTVTLDGGDGMKSIKSSASKDKNGFWNISTTPMETGFHYYWFNVDGQRTNDPNTQLYFGYSQPTSGIEVPSGEDFFSEKNVKHGKIINDSLNSQITQGKRNFKVYLPPNYGTKKLPVLYLYHGTGEDITGWEKQGHILNILDNLFAEKKAQEMIVVMDYGVALNPEQEKMPDNYPRTVLSSKNLDQIVTRELIPYIEKKYKTSGKKAIAGLSRGSYQAMLIGVSHPEIFSAIGAFSPVIYEGTEKDPFKELPIGNLLKSKKKPYFFIGIGEKEDMLFFKFNQLLTDFLNQNKYPYTLYKSPETRHEWLTWRRSLYQFTQQIFK</sequence>
<dbReference type="InterPro" id="IPR029058">
    <property type="entry name" value="AB_hydrolase_fold"/>
</dbReference>
<organism evidence="2 3">
    <name type="scientific">Chryseobacterium oranimense</name>
    <dbReference type="NCBI Taxonomy" id="421058"/>
    <lineage>
        <taxon>Bacteria</taxon>
        <taxon>Pseudomonadati</taxon>
        <taxon>Bacteroidota</taxon>
        <taxon>Flavobacteriia</taxon>
        <taxon>Flavobacteriales</taxon>
        <taxon>Weeksellaceae</taxon>
        <taxon>Chryseobacterium group</taxon>
        <taxon>Chryseobacterium</taxon>
    </lineage>
</organism>
<accession>A0A1M5KC19</accession>
<evidence type="ECO:0000313" key="3">
    <source>
        <dbReference type="Proteomes" id="UP000184047"/>
    </source>
</evidence>
<feature type="signal peptide" evidence="1">
    <location>
        <begin position="1"/>
        <end position="20"/>
    </location>
</feature>
<dbReference type="OrthoDB" id="9803578at2"/>
<dbReference type="EMBL" id="FQWT01000001">
    <property type="protein sequence ID" value="SHG50241.1"/>
    <property type="molecule type" value="Genomic_DNA"/>
</dbReference>
<reference evidence="3" key="1">
    <citation type="submission" date="2016-11" db="EMBL/GenBank/DDBJ databases">
        <authorList>
            <person name="Varghese N."/>
            <person name="Submissions S."/>
        </authorList>
    </citation>
    <scope>NUCLEOTIDE SEQUENCE [LARGE SCALE GENOMIC DNA]</scope>
    <source>
        <strain evidence="3">DSM 19055</strain>
    </source>
</reference>
<gene>
    <name evidence="2" type="ORF">SAMN05421866_0643</name>
</gene>